<comment type="caution">
    <text evidence="1">The sequence shown here is derived from an EMBL/GenBank/DDBJ whole genome shotgun (WGS) entry which is preliminary data.</text>
</comment>
<organism evidence="1 2">
    <name type="scientific">Nelumbo nucifera</name>
    <name type="common">Sacred lotus</name>
    <dbReference type="NCBI Taxonomy" id="4432"/>
    <lineage>
        <taxon>Eukaryota</taxon>
        <taxon>Viridiplantae</taxon>
        <taxon>Streptophyta</taxon>
        <taxon>Embryophyta</taxon>
        <taxon>Tracheophyta</taxon>
        <taxon>Spermatophyta</taxon>
        <taxon>Magnoliopsida</taxon>
        <taxon>Proteales</taxon>
        <taxon>Nelumbonaceae</taxon>
        <taxon>Nelumbo</taxon>
    </lineage>
</organism>
<sequence length="35" mass="4081">MTNEDLLFNLARDEDFFSNEDGLAPNEGDCYLLLW</sequence>
<proteinExistence type="predicted"/>
<dbReference type="Proteomes" id="UP000607653">
    <property type="component" value="Unassembled WGS sequence"/>
</dbReference>
<accession>A0A822XYX0</accession>
<dbReference type="AlphaFoldDB" id="A0A822XYX0"/>
<keyword evidence="2" id="KW-1185">Reference proteome</keyword>
<reference evidence="1 2" key="1">
    <citation type="journal article" date="2020" name="Mol. Biol. Evol.">
        <title>Distinct Expression and Methylation Patterns for Genes with Different Fates following a Single Whole-Genome Duplication in Flowering Plants.</title>
        <authorList>
            <person name="Shi T."/>
            <person name="Rahmani R.S."/>
            <person name="Gugger P.F."/>
            <person name="Wang M."/>
            <person name="Li H."/>
            <person name="Zhang Y."/>
            <person name="Li Z."/>
            <person name="Wang Q."/>
            <person name="Van de Peer Y."/>
            <person name="Marchal K."/>
            <person name="Chen J."/>
        </authorList>
    </citation>
    <scope>NUCLEOTIDE SEQUENCE [LARGE SCALE GENOMIC DNA]</scope>
    <source>
        <tissue evidence="1">Leaf</tissue>
    </source>
</reference>
<gene>
    <name evidence="1" type="ORF">HUJ06_025649</name>
</gene>
<name>A0A822XYX0_NELNU</name>
<evidence type="ECO:0000313" key="2">
    <source>
        <dbReference type="Proteomes" id="UP000607653"/>
    </source>
</evidence>
<dbReference type="EMBL" id="DUZY01000001">
    <property type="protein sequence ID" value="DAD24186.1"/>
    <property type="molecule type" value="Genomic_DNA"/>
</dbReference>
<protein>
    <submittedName>
        <fullName evidence="1">Uncharacterized protein</fullName>
    </submittedName>
</protein>
<evidence type="ECO:0000313" key="1">
    <source>
        <dbReference type="EMBL" id="DAD24186.1"/>
    </source>
</evidence>